<proteinExistence type="predicted"/>
<keyword evidence="4" id="KW-1185">Reference proteome</keyword>
<accession>A0AAV5WNQ3</accession>
<organism evidence="3 4">
    <name type="scientific">Pristionchus fissidentatus</name>
    <dbReference type="NCBI Taxonomy" id="1538716"/>
    <lineage>
        <taxon>Eukaryota</taxon>
        <taxon>Metazoa</taxon>
        <taxon>Ecdysozoa</taxon>
        <taxon>Nematoda</taxon>
        <taxon>Chromadorea</taxon>
        <taxon>Rhabditida</taxon>
        <taxon>Rhabditina</taxon>
        <taxon>Diplogasteromorpha</taxon>
        <taxon>Diplogasteroidea</taxon>
        <taxon>Neodiplogasteridae</taxon>
        <taxon>Pristionchus</taxon>
    </lineage>
</organism>
<sequence>MSLLTIILVLAVIALCAAFYYYKLEERKRMQEIKEIWKDVKNTLPGSDGYRKQQHEKAELETMKSHEMPDLDPAVRRAKARLREHQRDPTLATARDKPRTRPPSRRKRNRSSSRASHETKLEGER</sequence>
<evidence type="ECO:0000256" key="1">
    <source>
        <dbReference type="SAM" id="MobiDB-lite"/>
    </source>
</evidence>
<feature type="compositionally biased region" description="Basic and acidic residues" evidence="1">
    <location>
        <begin position="115"/>
        <end position="125"/>
    </location>
</feature>
<evidence type="ECO:0000313" key="3">
    <source>
        <dbReference type="EMBL" id="GMT32258.1"/>
    </source>
</evidence>
<keyword evidence="2" id="KW-0732">Signal</keyword>
<feature type="chain" id="PRO_5043596405" evidence="2">
    <location>
        <begin position="19"/>
        <end position="125"/>
    </location>
</feature>
<comment type="caution">
    <text evidence="3">The sequence shown here is derived from an EMBL/GenBank/DDBJ whole genome shotgun (WGS) entry which is preliminary data.</text>
</comment>
<feature type="compositionally biased region" description="Basic residues" evidence="1">
    <location>
        <begin position="100"/>
        <end position="111"/>
    </location>
</feature>
<feature type="signal peptide" evidence="2">
    <location>
        <begin position="1"/>
        <end position="18"/>
    </location>
</feature>
<dbReference type="AlphaFoldDB" id="A0AAV5WNQ3"/>
<reference evidence="3" key="1">
    <citation type="submission" date="2023-10" db="EMBL/GenBank/DDBJ databases">
        <title>Genome assembly of Pristionchus species.</title>
        <authorList>
            <person name="Yoshida K."/>
            <person name="Sommer R.J."/>
        </authorList>
    </citation>
    <scope>NUCLEOTIDE SEQUENCE</scope>
    <source>
        <strain evidence="3">RS5133</strain>
    </source>
</reference>
<dbReference type="Proteomes" id="UP001432322">
    <property type="component" value="Unassembled WGS sequence"/>
</dbReference>
<evidence type="ECO:0000256" key="2">
    <source>
        <dbReference type="SAM" id="SignalP"/>
    </source>
</evidence>
<feature type="compositionally biased region" description="Basic and acidic residues" evidence="1">
    <location>
        <begin position="49"/>
        <end position="99"/>
    </location>
</feature>
<protein>
    <submittedName>
        <fullName evidence="3">Uncharacterized protein</fullName>
    </submittedName>
</protein>
<feature type="region of interest" description="Disordered" evidence="1">
    <location>
        <begin position="42"/>
        <end position="125"/>
    </location>
</feature>
<evidence type="ECO:0000313" key="4">
    <source>
        <dbReference type="Proteomes" id="UP001432322"/>
    </source>
</evidence>
<dbReference type="EMBL" id="BTSY01000006">
    <property type="protein sequence ID" value="GMT32258.1"/>
    <property type="molecule type" value="Genomic_DNA"/>
</dbReference>
<name>A0AAV5WNQ3_9BILA</name>
<gene>
    <name evidence="3" type="ORF">PFISCL1PPCAC_23555</name>
</gene>